<evidence type="ECO:0000256" key="3">
    <source>
        <dbReference type="ARBA" id="ARBA00018111"/>
    </source>
</evidence>
<gene>
    <name evidence="5" type="primary">recX</name>
    <name evidence="8" type="ORF">V6984_10895</name>
</gene>
<keyword evidence="4 5" id="KW-0963">Cytoplasm</keyword>
<organism evidence="8 9">
    <name type="scientific">Kineothrix sedimenti</name>
    <dbReference type="NCBI Taxonomy" id="3123317"/>
    <lineage>
        <taxon>Bacteria</taxon>
        <taxon>Bacillati</taxon>
        <taxon>Bacillota</taxon>
        <taxon>Clostridia</taxon>
        <taxon>Lachnospirales</taxon>
        <taxon>Lachnospiraceae</taxon>
        <taxon>Kineothrix</taxon>
    </lineage>
</organism>
<dbReference type="Pfam" id="PF21982">
    <property type="entry name" value="RecX_HTH1"/>
    <property type="match status" value="1"/>
</dbReference>
<proteinExistence type="inferred from homology"/>
<evidence type="ECO:0000256" key="2">
    <source>
        <dbReference type="ARBA" id="ARBA00009695"/>
    </source>
</evidence>
<name>A0ABZ3F109_9FIRM</name>
<dbReference type="Gene3D" id="1.10.10.10">
    <property type="entry name" value="Winged helix-like DNA-binding domain superfamily/Winged helix DNA-binding domain"/>
    <property type="match status" value="2"/>
</dbReference>
<dbReference type="Pfam" id="PF21981">
    <property type="entry name" value="RecX_HTH3"/>
    <property type="match status" value="1"/>
</dbReference>
<comment type="function">
    <text evidence="5">Modulates RecA activity.</text>
</comment>
<comment type="subcellular location">
    <subcellularLocation>
        <location evidence="1 5">Cytoplasm</location>
    </subcellularLocation>
</comment>
<feature type="domain" description="RecX first three-helical" evidence="7">
    <location>
        <begin position="59"/>
        <end position="97"/>
    </location>
</feature>
<evidence type="ECO:0000256" key="4">
    <source>
        <dbReference type="ARBA" id="ARBA00022490"/>
    </source>
</evidence>
<dbReference type="EMBL" id="CP146256">
    <property type="protein sequence ID" value="XAH76232.1"/>
    <property type="molecule type" value="Genomic_DNA"/>
</dbReference>
<evidence type="ECO:0000256" key="1">
    <source>
        <dbReference type="ARBA" id="ARBA00004496"/>
    </source>
</evidence>
<evidence type="ECO:0000259" key="7">
    <source>
        <dbReference type="Pfam" id="PF21982"/>
    </source>
</evidence>
<evidence type="ECO:0000256" key="5">
    <source>
        <dbReference type="HAMAP-Rule" id="MF_01114"/>
    </source>
</evidence>
<reference evidence="8 9" key="1">
    <citation type="submission" date="2024-02" db="EMBL/GenBank/DDBJ databases">
        <title>Bacterial strain from lacustrine sediment.</title>
        <authorList>
            <person name="Petit C."/>
            <person name="Fadhlaoui K."/>
        </authorList>
    </citation>
    <scope>NUCLEOTIDE SEQUENCE [LARGE SCALE GENOMIC DNA]</scope>
    <source>
        <strain evidence="8 9">IPX-CK</strain>
    </source>
</reference>
<comment type="similarity">
    <text evidence="2 5">Belongs to the RecX family.</text>
</comment>
<feature type="domain" description="RecX third three-helical" evidence="6">
    <location>
        <begin position="155"/>
        <end position="200"/>
    </location>
</feature>
<dbReference type="InterPro" id="IPR036388">
    <property type="entry name" value="WH-like_DNA-bd_sf"/>
</dbReference>
<evidence type="ECO:0000313" key="9">
    <source>
        <dbReference type="Proteomes" id="UP001451571"/>
    </source>
</evidence>
<dbReference type="InterPro" id="IPR053926">
    <property type="entry name" value="RecX_HTH_1st"/>
</dbReference>
<sequence>MVVTKIEELDKKRVKVYIDDEFAFVVYKGELRLYGLKEKEEVDAKVYNDLMSEVLPKRAKLRCMNLLKSKSYTERQLRDKLKQGEYTQELIEIALEYVKSYGYVDDKRYCDDFIAYNMENKSLKRMEQDLLKKGINKNVIFEAFERMREDGNEPDEFSMAAELMRKKKYDANTATIEEKRRFAALLYRKGFGADTIRRVLLLDITSI</sequence>
<dbReference type="InterPro" id="IPR053925">
    <property type="entry name" value="RecX_HTH_3rd"/>
</dbReference>
<keyword evidence="9" id="KW-1185">Reference proteome</keyword>
<protein>
    <recommendedName>
        <fullName evidence="3 5">Regulatory protein RecX</fullName>
    </recommendedName>
</protein>
<evidence type="ECO:0000259" key="6">
    <source>
        <dbReference type="Pfam" id="PF21981"/>
    </source>
</evidence>
<accession>A0ABZ3F109</accession>
<dbReference type="InterPro" id="IPR003783">
    <property type="entry name" value="Regulatory_RecX"/>
</dbReference>
<dbReference type="RefSeq" id="WP_342759806.1">
    <property type="nucleotide sequence ID" value="NZ_CP146256.1"/>
</dbReference>
<evidence type="ECO:0000313" key="8">
    <source>
        <dbReference type="EMBL" id="XAH76232.1"/>
    </source>
</evidence>
<dbReference type="Proteomes" id="UP001451571">
    <property type="component" value="Chromosome"/>
</dbReference>
<dbReference type="PANTHER" id="PTHR33602:SF1">
    <property type="entry name" value="REGULATORY PROTEIN RECX FAMILY PROTEIN"/>
    <property type="match status" value="1"/>
</dbReference>
<dbReference type="HAMAP" id="MF_01114">
    <property type="entry name" value="RecX"/>
    <property type="match status" value="1"/>
</dbReference>
<dbReference type="PANTHER" id="PTHR33602">
    <property type="entry name" value="REGULATORY PROTEIN RECX FAMILY PROTEIN"/>
    <property type="match status" value="1"/>
</dbReference>